<dbReference type="Proteomes" id="UP000218209">
    <property type="component" value="Unassembled WGS sequence"/>
</dbReference>
<sequence length="535" mass="53125">MAISSGASAGQGGHSADPPPGVADALTAAARRVATGSPTTDLVGTAAMAVAAVRAAGTAAAVAPVSATAAIGSTSTDSEFLAAAALAVAAGQADARAGASRTVAVGVPPVVTDLPLLDTSVRDAHAAATAAAAARGRDRAVAPTRPYLPPVPVQLLRSEETTRETLQHLCRERGLPFGVDDSGASLKASLVRCNAHNRTTWGARMMFMANFVRGQAEESRGDVEGFQMAMRHPPGVGVDQPPESTDAGLTVPPSATLEHPTVTLRSPSPCLTPSRARPPLCPPARVAARPAPDGTPAADSTQSILASRLSPSHDTAPHALSFETPASPDVPDETGSWVPPAPFAASPRAAPASSELLPSSHHAALMMQSFAAEQAALVNVNVSHFHELRGLMKNIATAVNASSQSAAASSNRLDCAMTSVLAGNAEGKEAAAAIKAALPHLFSSAHRPSKRAKSVSGSREPPRASRGGVSGGDGSGGGGGGGDNGGSRGSGGGGGGGRRSAGENGGADKNDGGGMDRYDGDAAGAATNTVLPPAV</sequence>
<proteinExistence type="predicted"/>
<evidence type="ECO:0000313" key="2">
    <source>
        <dbReference type="EMBL" id="OSX77942.1"/>
    </source>
</evidence>
<gene>
    <name evidence="2" type="ORF">BU14_0127s0039</name>
</gene>
<feature type="non-terminal residue" evidence="2">
    <location>
        <position position="535"/>
    </location>
</feature>
<feature type="compositionally biased region" description="Polar residues" evidence="1">
    <location>
        <begin position="298"/>
        <end position="313"/>
    </location>
</feature>
<dbReference type="AlphaFoldDB" id="A0A1X6PAN4"/>
<feature type="region of interest" description="Disordered" evidence="1">
    <location>
        <begin position="255"/>
        <end position="349"/>
    </location>
</feature>
<feature type="compositionally biased region" description="Low complexity" evidence="1">
    <location>
        <begin position="273"/>
        <end position="292"/>
    </location>
</feature>
<reference evidence="2 3" key="1">
    <citation type="submission" date="2017-03" db="EMBL/GenBank/DDBJ databases">
        <title>WGS assembly of Porphyra umbilicalis.</title>
        <authorList>
            <person name="Brawley S.H."/>
            <person name="Blouin N.A."/>
            <person name="Ficko-Blean E."/>
            <person name="Wheeler G.L."/>
            <person name="Lohr M."/>
            <person name="Goodson H.V."/>
            <person name="Jenkins J.W."/>
            <person name="Blaby-Haas C.E."/>
            <person name="Helliwell K.E."/>
            <person name="Chan C."/>
            <person name="Marriage T."/>
            <person name="Bhattacharya D."/>
            <person name="Klein A.S."/>
            <person name="Badis Y."/>
            <person name="Brodie J."/>
            <person name="Cao Y."/>
            <person name="Collen J."/>
            <person name="Dittami S.M."/>
            <person name="Gachon C.M."/>
            <person name="Green B.R."/>
            <person name="Karpowicz S."/>
            <person name="Kim J.W."/>
            <person name="Kudahl U."/>
            <person name="Lin S."/>
            <person name="Michel G."/>
            <person name="Mittag M."/>
            <person name="Olson B.J."/>
            <person name="Pangilinan J."/>
            <person name="Peng Y."/>
            <person name="Qiu H."/>
            <person name="Shu S."/>
            <person name="Singer J.T."/>
            <person name="Smith A.G."/>
            <person name="Sprecher B.N."/>
            <person name="Wagner V."/>
            <person name="Wang W."/>
            <person name="Wang Z.-Y."/>
            <person name="Yan J."/>
            <person name="Yarish C."/>
            <person name="Zoeuner-Riek S."/>
            <person name="Zhuang Y."/>
            <person name="Zou Y."/>
            <person name="Lindquist E.A."/>
            <person name="Grimwood J."/>
            <person name="Barry K."/>
            <person name="Rokhsar D.S."/>
            <person name="Schmutz J."/>
            <person name="Stiller J.W."/>
            <person name="Grossman A.R."/>
            <person name="Prochnik S.E."/>
        </authorList>
    </citation>
    <scope>NUCLEOTIDE SEQUENCE [LARGE SCALE GENOMIC DNA]</scope>
    <source>
        <strain evidence="2">4086291</strain>
    </source>
</reference>
<name>A0A1X6PAN4_PORUM</name>
<protein>
    <submittedName>
        <fullName evidence="2">Uncharacterized protein</fullName>
    </submittedName>
</protein>
<dbReference type="EMBL" id="KV918824">
    <property type="protein sequence ID" value="OSX77942.1"/>
    <property type="molecule type" value="Genomic_DNA"/>
</dbReference>
<evidence type="ECO:0000256" key="1">
    <source>
        <dbReference type="SAM" id="MobiDB-lite"/>
    </source>
</evidence>
<feature type="region of interest" description="Disordered" evidence="1">
    <location>
        <begin position="444"/>
        <end position="535"/>
    </location>
</feature>
<feature type="compositionally biased region" description="Polar residues" evidence="1">
    <location>
        <begin position="526"/>
        <end position="535"/>
    </location>
</feature>
<feature type="compositionally biased region" description="Basic and acidic residues" evidence="1">
    <location>
        <begin position="506"/>
        <end position="520"/>
    </location>
</feature>
<keyword evidence="3" id="KW-1185">Reference proteome</keyword>
<evidence type="ECO:0000313" key="3">
    <source>
        <dbReference type="Proteomes" id="UP000218209"/>
    </source>
</evidence>
<accession>A0A1X6PAN4</accession>
<feature type="compositionally biased region" description="Gly residues" evidence="1">
    <location>
        <begin position="468"/>
        <end position="505"/>
    </location>
</feature>
<feature type="region of interest" description="Disordered" evidence="1">
    <location>
        <begin position="1"/>
        <end position="21"/>
    </location>
</feature>
<organism evidence="2 3">
    <name type="scientific">Porphyra umbilicalis</name>
    <name type="common">Purple laver</name>
    <name type="synonym">Red alga</name>
    <dbReference type="NCBI Taxonomy" id="2786"/>
    <lineage>
        <taxon>Eukaryota</taxon>
        <taxon>Rhodophyta</taxon>
        <taxon>Bangiophyceae</taxon>
        <taxon>Bangiales</taxon>
        <taxon>Bangiaceae</taxon>
        <taxon>Porphyra</taxon>
    </lineage>
</organism>